<dbReference type="EMBL" id="MZGS01000016">
    <property type="protein sequence ID" value="PWB87892.1"/>
    <property type="molecule type" value="Genomic_DNA"/>
</dbReference>
<name>A0A315YB38_9EURY</name>
<sequence length="64" mass="7679">MFMPPEIDLEIQAAITYDMWNKKLTIETISTRGMKTIIEKENIDENQLLDYIKKYDVMILQIKR</sequence>
<evidence type="ECO:0000313" key="2">
    <source>
        <dbReference type="Proteomes" id="UP000251717"/>
    </source>
</evidence>
<dbReference type="RefSeq" id="WP_116591457.1">
    <property type="nucleotide sequence ID" value="NZ_MZGS01000016.1"/>
</dbReference>
<dbReference type="AlphaFoldDB" id="A0A315YB38"/>
<proteinExistence type="predicted"/>
<dbReference type="Proteomes" id="UP000251717">
    <property type="component" value="Unassembled WGS sequence"/>
</dbReference>
<reference evidence="1 2" key="1">
    <citation type="submission" date="2017-03" db="EMBL/GenBank/DDBJ databases">
        <title>Genome sequence of Methanobrevibacter thaueri.</title>
        <authorList>
            <person name="Poehlein A."/>
            <person name="Seedorf H."/>
            <person name="Daniel R."/>
        </authorList>
    </citation>
    <scope>NUCLEOTIDE SEQUENCE [LARGE SCALE GENOMIC DNA]</scope>
    <source>
        <strain evidence="1 2">DSM 11995</strain>
    </source>
</reference>
<protein>
    <submittedName>
        <fullName evidence="1">Uncharacterized protein</fullName>
    </submittedName>
</protein>
<keyword evidence="2" id="KW-1185">Reference proteome</keyword>
<evidence type="ECO:0000313" key="1">
    <source>
        <dbReference type="EMBL" id="PWB87892.1"/>
    </source>
</evidence>
<gene>
    <name evidence="1" type="ORF">MBBTH_04790</name>
</gene>
<accession>A0A315YB38</accession>
<organism evidence="1 2">
    <name type="scientific">Methanobrevibacter thaueri</name>
    <dbReference type="NCBI Taxonomy" id="190975"/>
    <lineage>
        <taxon>Archaea</taxon>
        <taxon>Methanobacteriati</taxon>
        <taxon>Methanobacteriota</taxon>
        <taxon>Methanomada group</taxon>
        <taxon>Methanobacteria</taxon>
        <taxon>Methanobacteriales</taxon>
        <taxon>Methanobacteriaceae</taxon>
        <taxon>Methanobrevibacter</taxon>
    </lineage>
</organism>
<comment type="caution">
    <text evidence="1">The sequence shown here is derived from an EMBL/GenBank/DDBJ whole genome shotgun (WGS) entry which is preliminary data.</text>
</comment>